<keyword evidence="8 10" id="KW-0472">Membrane</keyword>
<accession>A0A5J9TUM4</accession>
<dbReference type="InterPro" id="IPR044778">
    <property type="entry name" value="MFS_STP/MST-like_plant"/>
</dbReference>
<evidence type="ECO:0000256" key="3">
    <source>
        <dbReference type="ARBA" id="ARBA00022448"/>
    </source>
</evidence>
<keyword evidence="4" id="KW-0762">Sugar transport</keyword>
<dbReference type="FunFam" id="1.20.1250.20:FF:000002">
    <property type="entry name" value="Sugar transport protein 13"/>
    <property type="match status" value="1"/>
</dbReference>
<dbReference type="InterPro" id="IPR003663">
    <property type="entry name" value="Sugar/inositol_transpt"/>
</dbReference>
<dbReference type="NCBIfam" id="TIGR00879">
    <property type="entry name" value="SP"/>
    <property type="match status" value="1"/>
</dbReference>
<evidence type="ECO:0000256" key="4">
    <source>
        <dbReference type="ARBA" id="ARBA00022597"/>
    </source>
</evidence>
<dbReference type="InterPro" id="IPR045262">
    <property type="entry name" value="STP/PLT_plant"/>
</dbReference>
<proteinExistence type="inferred from homology"/>
<dbReference type="PROSITE" id="PS50850">
    <property type="entry name" value="MFS"/>
    <property type="match status" value="1"/>
</dbReference>
<dbReference type="SUPFAM" id="SSF103473">
    <property type="entry name" value="MFS general substrate transporter"/>
    <property type="match status" value="1"/>
</dbReference>
<feature type="transmembrane region" description="Helical" evidence="10">
    <location>
        <begin position="200"/>
        <end position="223"/>
    </location>
</feature>
<dbReference type="PANTHER" id="PTHR23500">
    <property type="entry name" value="SOLUTE CARRIER FAMILY 2, FACILITATED GLUCOSE TRANSPORTER"/>
    <property type="match status" value="1"/>
</dbReference>
<feature type="transmembrane region" description="Helical" evidence="10">
    <location>
        <begin position="455"/>
        <end position="476"/>
    </location>
</feature>
<comment type="similarity">
    <text evidence="2 9">Belongs to the major facilitator superfamily. Sugar transporter (TC 2.A.1.1) family.</text>
</comment>
<feature type="transmembrane region" description="Helical" evidence="10">
    <location>
        <begin position="324"/>
        <end position="345"/>
    </location>
</feature>
<evidence type="ECO:0000256" key="6">
    <source>
        <dbReference type="ARBA" id="ARBA00022847"/>
    </source>
</evidence>
<dbReference type="GO" id="GO:0015145">
    <property type="term" value="F:monosaccharide transmembrane transporter activity"/>
    <property type="evidence" value="ECO:0007669"/>
    <property type="project" value="InterPro"/>
</dbReference>
<reference evidence="12 13" key="1">
    <citation type="journal article" date="2019" name="Sci. Rep.">
        <title>A high-quality genome of Eragrostis curvula grass provides insights into Poaceae evolution and supports new strategies to enhance forage quality.</title>
        <authorList>
            <person name="Carballo J."/>
            <person name="Santos B.A.C.M."/>
            <person name="Zappacosta D."/>
            <person name="Garbus I."/>
            <person name="Selva J.P."/>
            <person name="Gallo C.A."/>
            <person name="Diaz A."/>
            <person name="Albertini E."/>
            <person name="Caccamo M."/>
            <person name="Echenique V."/>
        </authorList>
    </citation>
    <scope>NUCLEOTIDE SEQUENCE [LARGE SCALE GENOMIC DNA]</scope>
    <source>
        <strain evidence="13">cv. Victoria</strain>
        <tissue evidence="12">Leaf</tissue>
    </source>
</reference>
<feature type="domain" description="Major facilitator superfamily (MFS) profile" evidence="11">
    <location>
        <begin position="30"/>
        <end position="480"/>
    </location>
</feature>
<dbReference type="InterPro" id="IPR020846">
    <property type="entry name" value="MFS_dom"/>
</dbReference>
<evidence type="ECO:0000259" key="11">
    <source>
        <dbReference type="PROSITE" id="PS50850"/>
    </source>
</evidence>
<feature type="transmembrane region" description="Helical" evidence="10">
    <location>
        <begin position="115"/>
        <end position="134"/>
    </location>
</feature>
<keyword evidence="7 10" id="KW-1133">Transmembrane helix</keyword>
<protein>
    <recommendedName>
        <fullName evidence="11">Major facilitator superfamily (MFS) profile domain-containing protein</fullName>
    </recommendedName>
</protein>
<evidence type="ECO:0000313" key="12">
    <source>
        <dbReference type="EMBL" id="TVU14361.1"/>
    </source>
</evidence>
<dbReference type="CDD" id="cd17361">
    <property type="entry name" value="MFS_STP"/>
    <property type="match status" value="1"/>
</dbReference>
<dbReference type="Pfam" id="PF00083">
    <property type="entry name" value="Sugar_tr"/>
    <property type="match status" value="1"/>
</dbReference>
<gene>
    <name evidence="12" type="ORF">EJB05_37824</name>
</gene>
<dbReference type="InterPro" id="IPR005828">
    <property type="entry name" value="MFS_sugar_transport-like"/>
</dbReference>
<feature type="transmembrane region" description="Helical" evidence="10">
    <location>
        <begin position="173"/>
        <end position="194"/>
    </location>
</feature>
<keyword evidence="6" id="KW-0769">Symport</keyword>
<keyword evidence="13" id="KW-1185">Reference proteome</keyword>
<dbReference type="PRINTS" id="PR00171">
    <property type="entry name" value="SUGRTRNSPORT"/>
</dbReference>
<dbReference type="PANTHER" id="PTHR23500:SF537">
    <property type="entry name" value="MAJOR FACILITATOR SUPERFAMILY (MFS) PROFILE DOMAIN-CONTAINING PROTEIN"/>
    <property type="match status" value="1"/>
</dbReference>
<name>A0A5J9TUM4_9POAL</name>
<keyword evidence="5 10" id="KW-0812">Transmembrane</keyword>
<evidence type="ECO:0000256" key="10">
    <source>
        <dbReference type="SAM" id="Phobius"/>
    </source>
</evidence>
<feature type="transmembrane region" description="Helical" evidence="10">
    <location>
        <begin position="385"/>
        <end position="408"/>
    </location>
</feature>
<comment type="caution">
    <text evidence="12">The sequence shown here is derived from an EMBL/GenBank/DDBJ whole genome shotgun (WGS) entry which is preliminary data.</text>
</comment>
<dbReference type="Gramene" id="TVU14361">
    <property type="protein sequence ID" value="TVU14361"/>
    <property type="gene ID" value="EJB05_37824"/>
</dbReference>
<dbReference type="GO" id="GO:0016020">
    <property type="term" value="C:membrane"/>
    <property type="evidence" value="ECO:0007669"/>
    <property type="project" value="UniProtKB-SubCell"/>
</dbReference>
<dbReference type="Proteomes" id="UP000324897">
    <property type="component" value="Unassembled WGS sequence"/>
</dbReference>
<feature type="transmembrane region" description="Helical" evidence="10">
    <location>
        <begin position="286"/>
        <end position="312"/>
    </location>
</feature>
<dbReference type="OrthoDB" id="5296287at2759"/>
<feature type="transmembrane region" description="Helical" evidence="10">
    <location>
        <begin position="84"/>
        <end position="103"/>
    </location>
</feature>
<comment type="subcellular location">
    <subcellularLocation>
        <location evidence="1">Membrane</location>
        <topology evidence="1">Multi-pass membrane protein</topology>
    </subcellularLocation>
</comment>
<evidence type="ECO:0000256" key="7">
    <source>
        <dbReference type="ARBA" id="ARBA00022989"/>
    </source>
</evidence>
<feature type="non-terminal residue" evidence="12">
    <location>
        <position position="1"/>
    </location>
</feature>
<dbReference type="InterPro" id="IPR036259">
    <property type="entry name" value="MFS_trans_sf"/>
</dbReference>
<feature type="transmembrane region" description="Helical" evidence="10">
    <location>
        <begin position="23"/>
        <end position="43"/>
    </location>
</feature>
<evidence type="ECO:0000256" key="8">
    <source>
        <dbReference type="ARBA" id="ARBA00023136"/>
    </source>
</evidence>
<sequence length="513" mass="55733">MAGGGYVTAAEGSALDYGEGMGITFSVVVTSLMAASCGLIYGFDSGVSGGVTQMDSFLRKFFPEVISGKKNAKVDAYCKYDNQWLTAFTSSLFIAATLSSLVASRVTRRVGRQAIMLIGGILFLAGSVINAAAVNIAMLIIGRMLLGFGLGFTLQAAPLYLSETAPAKWRGAFTSAYNAFLVIGILSAAVTNYITNRIEGGWRVSLGLATVPGAAVVLGVLFVPDTPISLFMRGYPDRARSALQRIRGPGADVDAEFKDIIRAVDVARQNEEGAFRRLFSKEYRHCLVIGAALPVFYQFTGMIVISIFSPVLFRTVGFSSQKAILGSVINSMTNLVATLLASFVMDRTGRRFLFIVGGLGMMLCQVAISWIMADHLGKHEGVTMPLNYATAVLVLICMCTFSFGVSWAPLRWVVPSEIYPVEVRSAGQAMTISITLCISFVELQVFIRLLCAMKYAVFLLFAACLLAMTVFVAVFLPETKGVPMETMRSAWARHWFWRRFVKDAGNENSHNRL</sequence>
<feature type="transmembrane region" description="Helical" evidence="10">
    <location>
        <begin position="140"/>
        <end position="161"/>
    </location>
</feature>
<dbReference type="InterPro" id="IPR005829">
    <property type="entry name" value="Sugar_transporter_CS"/>
</dbReference>
<dbReference type="AlphaFoldDB" id="A0A5J9TUM4"/>
<evidence type="ECO:0000256" key="5">
    <source>
        <dbReference type="ARBA" id="ARBA00022692"/>
    </source>
</evidence>
<evidence type="ECO:0000256" key="1">
    <source>
        <dbReference type="ARBA" id="ARBA00004141"/>
    </source>
</evidence>
<keyword evidence="3 9" id="KW-0813">Transport</keyword>
<evidence type="ECO:0000313" key="13">
    <source>
        <dbReference type="Proteomes" id="UP000324897"/>
    </source>
</evidence>
<dbReference type="Gene3D" id="1.20.1250.20">
    <property type="entry name" value="MFS general substrate transporter like domains"/>
    <property type="match status" value="1"/>
</dbReference>
<evidence type="ECO:0000256" key="2">
    <source>
        <dbReference type="ARBA" id="ARBA00010992"/>
    </source>
</evidence>
<evidence type="ECO:0000256" key="9">
    <source>
        <dbReference type="RuleBase" id="RU003346"/>
    </source>
</evidence>
<feature type="transmembrane region" description="Helical" evidence="10">
    <location>
        <begin position="352"/>
        <end position="373"/>
    </location>
</feature>
<dbReference type="EMBL" id="RWGY01000031">
    <property type="protein sequence ID" value="TVU14361.1"/>
    <property type="molecule type" value="Genomic_DNA"/>
</dbReference>
<organism evidence="12 13">
    <name type="scientific">Eragrostis curvula</name>
    <name type="common">weeping love grass</name>
    <dbReference type="NCBI Taxonomy" id="38414"/>
    <lineage>
        <taxon>Eukaryota</taxon>
        <taxon>Viridiplantae</taxon>
        <taxon>Streptophyta</taxon>
        <taxon>Embryophyta</taxon>
        <taxon>Tracheophyta</taxon>
        <taxon>Spermatophyta</taxon>
        <taxon>Magnoliopsida</taxon>
        <taxon>Liliopsida</taxon>
        <taxon>Poales</taxon>
        <taxon>Poaceae</taxon>
        <taxon>PACMAD clade</taxon>
        <taxon>Chloridoideae</taxon>
        <taxon>Eragrostideae</taxon>
        <taxon>Eragrostidinae</taxon>
        <taxon>Eragrostis</taxon>
    </lineage>
</organism>
<dbReference type="PROSITE" id="PS00217">
    <property type="entry name" value="SUGAR_TRANSPORT_2"/>
    <property type="match status" value="1"/>
</dbReference>
<dbReference type="GO" id="GO:0015293">
    <property type="term" value="F:symporter activity"/>
    <property type="evidence" value="ECO:0007669"/>
    <property type="project" value="UniProtKB-KW"/>
</dbReference>